<dbReference type="EMBL" id="SMKO01000033">
    <property type="protein sequence ID" value="TDD06301.1"/>
    <property type="molecule type" value="Genomic_DNA"/>
</dbReference>
<dbReference type="AlphaFoldDB" id="A0A4R4VMK9"/>
<evidence type="ECO:0000313" key="1">
    <source>
        <dbReference type="EMBL" id="TDD06301.1"/>
    </source>
</evidence>
<comment type="caution">
    <text evidence="1">The sequence shown here is derived from an EMBL/GenBank/DDBJ whole genome shotgun (WGS) entry which is preliminary data.</text>
</comment>
<proteinExistence type="predicted"/>
<gene>
    <name evidence="1" type="ORF">E1292_15575</name>
</gene>
<reference evidence="1 2" key="1">
    <citation type="submission" date="2019-03" db="EMBL/GenBank/DDBJ databases">
        <title>Draft genome sequences of novel Actinobacteria.</title>
        <authorList>
            <person name="Sahin N."/>
            <person name="Ay H."/>
            <person name="Saygin H."/>
        </authorList>
    </citation>
    <scope>NUCLEOTIDE SEQUENCE [LARGE SCALE GENOMIC DNA]</scope>
    <source>
        <strain evidence="1 2">KC310</strain>
    </source>
</reference>
<evidence type="ECO:0000313" key="2">
    <source>
        <dbReference type="Proteomes" id="UP000295258"/>
    </source>
</evidence>
<dbReference type="RefSeq" id="WP_132595852.1">
    <property type="nucleotide sequence ID" value="NZ_SMKO01000033.1"/>
</dbReference>
<dbReference type="Proteomes" id="UP000295258">
    <property type="component" value="Unassembled WGS sequence"/>
</dbReference>
<keyword evidence="2" id="KW-1185">Reference proteome</keyword>
<organism evidence="1 2">
    <name type="scientific">Nonomuraea deserti</name>
    <dbReference type="NCBI Taxonomy" id="1848322"/>
    <lineage>
        <taxon>Bacteria</taxon>
        <taxon>Bacillati</taxon>
        <taxon>Actinomycetota</taxon>
        <taxon>Actinomycetes</taxon>
        <taxon>Streptosporangiales</taxon>
        <taxon>Streptosporangiaceae</taxon>
        <taxon>Nonomuraea</taxon>
    </lineage>
</organism>
<protein>
    <submittedName>
        <fullName evidence="1">Uncharacterized protein</fullName>
    </submittedName>
</protein>
<sequence length="79" mass="8635">MAGRSGFWAGCQPGAWPEYGRKPPRGLTVDRLGATTTPWFDYWLATPDELAAAVAESAWTLEALDHDPNGPGYIARLRC</sequence>
<accession>A0A4R4VMK9</accession>
<name>A0A4R4VMK9_9ACTN</name>